<dbReference type="InterPro" id="IPR050882">
    <property type="entry name" value="Prepilin_peptidase/N-MTase"/>
</dbReference>
<dbReference type="AlphaFoldDB" id="A0A1G5W3D4"/>
<dbReference type="PANTHER" id="PTHR30487:SF0">
    <property type="entry name" value="PREPILIN LEADER PEPTIDASE_N-METHYLTRANSFERASE-RELATED"/>
    <property type="match status" value="1"/>
</dbReference>
<feature type="transmembrane region" description="Helical" evidence="2">
    <location>
        <begin position="161"/>
        <end position="181"/>
    </location>
</feature>
<feature type="transmembrane region" description="Helical" evidence="2">
    <location>
        <begin position="12"/>
        <end position="30"/>
    </location>
</feature>
<keyword evidence="2" id="KW-1133">Transmembrane helix</keyword>
<dbReference type="STRING" id="209880.SAMN02910343_01052"/>
<dbReference type="Pfam" id="PF01478">
    <property type="entry name" value="Peptidase_A24"/>
    <property type="match status" value="1"/>
</dbReference>
<dbReference type="EMBL" id="FMXA01000012">
    <property type="protein sequence ID" value="SDA51795.1"/>
    <property type="molecule type" value="Genomic_DNA"/>
</dbReference>
<dbReference type="GO" id="GO:0006465">
    <property type="term" value="P:signal peptide processing"/>
    <property type="evidence" value="ECO:0007669"/>
    <property type="project" value="TreeGrafter"/>
</dbReference>
<organism evidence="4 5">
    <name type="scientific">Allisonella histaminiformans</name>
    <dbReference type="NCBI Taxonomy" id="209880"/>
    <lineage>
        <taxon>Bacteria</taxon>
        <taxon>Bacillati</taxon>
        <taxon>Bacillota</taxon>
        <taxon>Negativicutes</taxon>
        <taxon>Veillonellales</taxon>
        <taxon>Veillonellaceae</taxon>
        <taxon>Allisonella</taxon>
    </lineage>
</organism>
<proteinExistence type="inferred from homology"/>
<dbReference type="GO" id="GO:0005886">
    <property type="term" value="C:plasma membrane"/>
    <property type="evidence" value="ECO:0007669"/>
    <property type="project" value="TreeGrafter"/>
</dbReference>
<name>A0A1G5W3D4_9FIRM</name>
<dbReference type="GO" id="GO:0008168">
    <property type="term" value="F:methyltransferase activity"/>
    <property type="evidence" value="ECO:0007669"/>
    <property type="project" value="UniProtKB-KW"/>
</dbReference>
<feature type="transmembrane region" description="Helical" evidence="2">
    <location>
        <begin position="88"/>
        <end position="104"/>
    </location>
</feature>
<reference evidence="4 5" key="1">
    <citation type="submission" date="2016-10" db="EMBL/GenBank/DDBJ databases">
        <authorList>
            <person name="de Groot N.N."/>
        </authorList>
    </citation>
    <scope>NUCLEOTIDE SEQUENCE [LARGE SCALE GENOMIC DNA]</scope>
    <source>
        <strain evidence="4 5">DSM 15230</strain>
    </source>
</reference>
<dbReference type="InterPro" id="IPR000045">
    <property type="entry name" value="Prepilin_IV_endopep_pep"/>
</dbReference>
<dbReference type="Gene3D" id="1.20.120.1220">
    <property type="match status" value="1"/>
</dbReference>
<keyword evidence="4" id="KW-0489">Methyltransferase</keyword>
<feature type="domain" description="Prepilin type IV endopeptidase peptidase" evidence="3">
    <location>
        <begin position="46"/>
        <end position="144"/>
    </location>
</feature>
<sequence length="184" mass="20109">MGNNIRGMLQCLGNPVYGFPCYIALAALAVCVSSWLGYKGAAGGLLFSLLLCFPAWEDWNTRLISDVWSLALLGLGLIWQPFDGRRLLFSYAVLAAFWLILYACKRGGAGMGDVGLSAAVACWLTPGEVVLFLWFSSAAGALCLLPLYLMKRQREIPFAPFLAAGGIMAYVWGQQIISWYISFC</sequence>
<evidence type="ECO:0000256" key="2">
    <source>
        <dbReference type="SAM" id="Phobius"/>
    </source>
</evidence>
<keyword evidence="5" id="KW-1185">Reference proteome</keyword>
<keyword evidence="4" id="KW-0808">Transferase</keyword>
<dbReference type="Proteomes" id="UP000199689">
    <property type="component" value="Unassembled WGS sequence"/>
</dbReference>
<keyword evidence="2" id="KW-0472">Membrane</keyword>
<evidence type="ECO:0000259" key="3">
    <source>
        <dbReference type="Pfam" id="PF01478"/>
    </source>
</evidence>
<evidence type="ECO:0000313" key="5">
    <source>
        <dbReference type="Proteomes" id="UP000199689"/>
    </source>
</evidence>
<evidence type="ECO:0000256" key="1">
    <source>
        <dbReference type="ARBA" id="ARBA00005801"/>
    </source>
</evidence>
<comment type="similarity">
    <text evidence="1">Belongs to the peptidase A24 family.</text>
</comment>
<dbReference type="PANTHER" id="PTHR30487">
    <property type="entry name" value="TYPE 4 PREPILIN-LIKE PROTEINS LEADER PEPTIDE-PROCESSING ENZYME"/>
    <property type="match status" value="1"/>
</dbReference>
<accession>A0A1G5W3D4</accession>
<dbReference type="GO" id="GO:0032259">
    <property type="term" value="P:methylation"/>
    <property type="evidence" value="ECO:0007669"/>
    <property type="project" value="UniProtKB-KW"/>
</dbReference>
<evidence type="ECO:0000313" key="4">
    <source>
        <dbReference type="EMBL" id="SDA51795.1"/>
    </source>
</evidence>
<feature type="transmembrane region" description="Helical" evidence="2">
    <location>
        <begin position="132"/>
        <end position="149"/>
    </location>
</feature>
<dbReference type="GO" id="GO:0004190">
    <property type="term" value="F:aspartic-type endopeptidase activity"/>
    <property type="evidence" value="ECO:0007669"/>
    <property type="project" value="InterPro"/>
</dbReference>
<keyword evidence="2" id="KW-0812">Transmembrane</keyword>
<gene>
    <name evidence="4" type="ORF">SAMN02910343_01052</name>
</gene>
<protein>
    <submittedName>
        <fullName evidence="4">Leader peptidase (Prepilin peptidase) / N-methyltransferase</fullName>
    </submittedName>
</protein>